<feature type="region of interest" description="Disordered" evidence="2">
    <location>
        <begin position="232"/>
        <end position="322"/>
    </location>
</feature>
<proteinExistence type="predicted"/>
<dbReference type="Proteomes" id="UP000019118">
    <property type="component" value="Unassembled WGS sequence"/>
</dbReference>
<reference evidence="4" key="1">
    <citation type="journal article" date="2013" name="Genome Biol.">
        <title>Draft genome of the mountain pine beetle, Dendroctonus ponderosae Hopkins, a major forest pest.</title>
        <authorList>
            <person name="Keeling C.I."/>
            <person name="Yuen M.M."/>
            <person name="Liao N.Y."/>
            <person name="Docking T.R."/>
            <person name="Chan S.K."/>
            <person name="Taylor G.A."/>
            <person name="Palmquist D.L."/>
            <person name="Jackman S.D."/>
            <person name="Nguyen A."/>
            <person name="Li M."/>
            <person name="Henderson H."/>
            <person name="Janes J.K."/>
            <person name="Zhao Y."/>
            <person name="Pandoh P."/>
            <person name="Moore R."/>
            <person name="Sperling F.A."/>
            <person name="Huber D.P."/>
            <person name="Birol I."/>
            <person name="Jones S.J."/>
            <person name="Bohlmann J."/>
        </authorList>
    </citation>
    <scope>NUCLEOTIDE SEQUENCE</scope>
</reference>
<dbReference type="Pfam" id="PF00379">
    <property type="entry name" value="Chitin_bind_4"/>
    <property type="match status" value="1"/>
</dbReference>
<feature type="compositionally biased region" description="Pro residues" evidence="2">
    <location>
        <begin position="190"/>
        <end position="202"/>
    </location>
</feature>
<dbReference type="PROSITE" id="PS51155">
    <property type="entry name" value="CHIT_BIND_RR_2"/>
    <property type="match status" value="1"/>
</dbReference>
<evidence type="ECO:0000256" key="1">
    <source>
        <dbReference type="PROSITE-ProRule" id="PRU00497"/>
    </source>
</evidence>
<feature type="compositionally biased region" description="Low complexity" evidence="2">
    <location>
        <begin position="175"/>
        <end position="189"/>
    </location>
</feature>
<dbReference type="InterPro" id="IPR050468">
    <property type="entry name" value="Cuticle_Struct_Prot"/>
</dbReference>
<reference evidence="3" key="2">
    <citation type="submission" date="2024-08" db="UniProtKB">
        <authorList>
            <consortium name="EnsemblMetazoa"/>
        </authorList>
    </citation>
    <scope>IDENTIFICATION</scope>
</reference>
<evidence type="ECO:0000256" key="2">
    <source>
        <dbReference type="SAM" id="MobiDB-lite"/>
    </source>
</evidence>
<dbReference type="InterPro" id="IPR000618">
    <property type="entry name" value="Insect_cuticle"/>
</dbReference>
<evidence type="ECO:0000313" key="3">
    <source>
        <dbReference type="EnsemblMetazoa" id="XP_019753776.1"/>
    </source>
</evidence>
<feature type="region of interest" description="Disordered" evidence="2">
    <location>
        <begin position="156"/>
        <end position="218"/>
    </location>
</feature>
<keyword evidence="4" id="KW-1185">Reference proteome</keyword>
<dbReference type="EnsemblMetazoa" id="XM_019898217.1">
    <property type="protein sequence ID" value="XP_019753776.1"/>
    <property type="gene ID" value="LOC109533029"/>
</dbReference>
<sequence>VLIIGTISHKARVPYILLYDDTNRITFEPSHKRMHAIHCIDKDEGDILCSGPSSAPKPTPVAIFKQINRHNEDGSYTYGYESAHGSFKIKTKLPTGEVKGKYGYVDDVGKVRVIAYGATKNGFAPVGEGITVPPPTLVDETTDKQGLLLPEYSGAYQQPDEQPQQAPERSQPAYSRPAPASSFEFASAPAPRPATRPAPRPAPLEYSPPKTFDPPSSYSFDFPSSSLMTRASFSSAPASPRPAFANAAPAPQQDFGGIPTRPAPLPANLSRVFSRPQPQQPSFAPAAPQYRPAPQPAGRPGSGGSILDQLSKDYALPHSNSAPLHHISFGYY</sequence>
<dbReference type="GO" id="GO:0008010">
    <property type="term" value="F:structural constituent of chitin-based larval cuticle"/>
    <property type="evidence" value="ECO:0007669"/>
    <property type="project" value="TreeGrafter"/>
</dbReference>
<organism evidence="3 4">
    <name type="scientific">Dendroctonus ponderosae</name>
    <name type="common">Mountain pine beetle</name>
    <dbReference type="NCBI Taxonomy" id="77166"/>
    <lineage>
        <taxon>Eukaryota</taxon>
        <taxon>Metazoa</taxon>
        <taxon>Ecdysozoa</taxon>
        <taxon>Arthropoda</taxon>
        <taxon>Hexapoda</taxon>
        <taxon>Insecta</taxon>
        <taxon>Pterygota</taxon>
        <taxon>Neoptera</taxon>
        <taxon>Endopterygota</taxon>
        <taxon>Coleoptera</taxon>
        <taxon>Polyphaga</taxon>
        <taxon>Cucujiformia</taxon>
        <taxon>Curculionidae</taxon>
        <taxon>Scolytinae</taxon>
        <taxon>Dendroctonus</taxon>
    </lineage>
</organism>
<feature type="compositionally biased region" description="Low complexity" evidence="2">
    <location>
        <begin position="276"/>
        <end position="290"/>
    </location>
</feature>
<feature type="compositionally biased region" description="Low complexity" evidence="2">
    <location>
        <begin position="157"/>
        <end position="168"/>
    </location>
</feature>
<dbReference type="GO" id="GO:0062129">
    <property type="term" value="C:chitin-based extracellular matrix"/>
    <property type="evidence" value="ECO:0007669"/>
    <property type="project" value="TreeGrafter"/>
</dbReference>
<dbReference type="AlphaFoldDB" id="A0AAR5NZV1"/>
<name>A0AAR5NZV1_DENPD</name>
<evidence type="ECO:0000313" key="4">
    <source>
        <dbReference type="Proteomes" id="UP000019118"/>
    </source>
</evidence>
<feature type="compositionally biased region" description="Low complexity" evidence="2">
    <location>
        <begin position="232"/>
        <end position="251"/>
    </location>
</feature>
<dbReference type="PANTHER" id="PTHR10380:SF234">
    <property type="entry name" value="CUTICULAR PROTEIN 97EA, ISOFORM A"/>
    <property type="match status" value="1"/>
</dbReference>
<keyword evidence="1" id="KW-0193">Cuticle</keyword>
<accession>A0AAR5NZV1</accession>
<dbReference type="PANTHER" id="PTHR10380">
    <property type="entry name" value="CUTICLE PROTEIN"/>
    <property type="match status" value="1"/>
</dbReference>
<protein>
    <submittedName>
        <fullName evidence="3">Uncharacterized protein</fullName>
    </submittedName>
</protein>